<organism evidence="5 6">
    <name type="scientific">Burkholderia plantarii</name>
    <dbReference type="NCBI Taxonomy" id="41899"/>
    <lineage>
        <taxon>Bacteria</taxon>
        <taxon>Pseudomonadati</taxon>
        <taxon>Pseudomonadota</taxon>
        <taxon>Betaproteobacteria</taxon>
        <taxon>Burkholderiales</taxon>
        <taxon>Burkholderiaceae</taxon>
        <taxon>Burkholderia</taxon>
    </lineage>
</organism>
<evidence type="ECO:0000256" key="3">
    <source>
        <dbReference type="SAM" id="MobiDB-lite"/>
    </source>
</evidence>
<dbReference type="AlphaFoldDB" id="A0A0B6S6C8"/>
<dbReference type="InterPro" id="IPR005940">
    <property type="entry name" value="Anthranilate_Pribosyl_Tfrase"/>
</dbReference>
<dbReference type="NCBIfam" id="NF006005">
    <property type="entry name" value="PRK08136.1"/>
    <property type="match status" value="1"/>
</dbReference>
<evidence type="ECO:0000256" key="2">
    <source>
        <dbReference type="ARBA" id="ARBA00022679"/>
    </source>
</evidence>
<dbReference type="InterPro" id="IPR035902">
    <property type="entry name" value="Nuc_phospho_transferase"/>
</dbReference>
<dbReference type="Gene3D" id="3.40.1030.10">
    <property type="entry name" value="Nucleoside phosphorylase/phosphoribosyltransferase catalytic domain"/>
    <property type="match status" value="1"/>
</dbReference>
<dbReference type="KEGG" id="bgp:BGL_1c33120"/>
<name>A0A0B6S6C8_BURPL</name>
<protein>
    <submittedName>
        <fullName evidence="5">Glycosyl transferase, family 3</fullName>
    </submittedName>
</protein>
<dbReference type="SUPFAM" id="SSF52418">
    <property type="entry name" value="Nucleoside phosphorylase/phosphoribosyltransferase catalytic domain"/>
    <property type="match status" value="1"/>
</dbReference>
<gene>
    <name evidence="5" type="ORF">BGL_1c33120</name>
</gene>
<sequence>MGFPHTQGGRAGPAPRPSLHASMTDAATAPQTVPFPCARFIKEIGRGPHGARALSPEDTFQLYQAMLDGRVSDVELGAVLIAYRLKGETADELAAMLAAAQASFAPLHAPAGAARPVSIPSYNGARKQPNLVPLLALLLAREGVPVLVHGVATDPGRVTSAEIFTELAMPAAASHAAAERALAERRVAFTPLEVLAPKLARLLALRGVLGVRNSTHTLVKLLQPFEPLGLRLVNYTHPPYRDSLAQLFSEHPDAAAGGALLARGTEGEAVADTRRQVQVDWLHDGRCETLLEPERSSPDAPPVALPESKDAATTAAWTRAVLDGAVPVPDALARQVETILRIVRVEG</sequence>
<evidence type="ECO:0000313" key="5">
    <source>
        <dbReference type="EMBL" id="AJK47786.1"/>
    </source>
</evidence>
<evidence type="ECO:0000259" key="4">
    <source>
        <dbReference type="Pfam" id="PF02885"/>
    </source>
</evidence>
<evidence type="ECO:0000256" key="1">
    <source>
        <dbReference type="ARBA" id="ARBA00022676"/>
    </source>
</evidence>
<feature type="domain" description="Glycosyl transferase family 3 N-terminal" evidence="4">
    <location>
        <begin position="40"/>
        <end position="103"/>
    </location>
</feature>
<keyword evidence="6" id="KW-1185">Reference proteome</keyword>
<dbReference type="GO" id="GO:0000162">
    <property type="term" value="P:L-tryptophan biosynthetic process"/>
    <property type="evidence" value="ECO:0007669"/>
    <property type="project" value="InterPro"/>
</dbReference>
<proteinExistence type="predicted"/>
<reference evidence="5 6" key="2">
    <citation type="journal article" date="2016" name="Appl. Microbiol. Biotechnol.">
        <title>Mutations improving production and secretion of extracellular lipase by Burkholderia glumae PG1.</title>
        <authorList>
            <person name="Knapp A."/>
            <person name="Voget S."/>
            <person name="Gao R."/>
            <person name="Zaburannyi N."/>
            <person name="Krysciak D."/>
            <person name="Breuer M."/>
            <person name="Hauer B."/>
            <person name="Streit W.R."/>
            <person name="Muller R."/>
            <person name="Daniel R."/>
            <person name="Jaeger K.E."/>
        </authorList>
    </citation>
    <scope>NUCLEOTIDE SEQUENCE [LARGE SCALE GENOMIC DNA]</scope>
    <source>
        <strain evidence="5 6">PG1</strain>
    </source>
</reference>
<keyword evidence="1" id="KW-0328">Glycosyltransferase</keyword>
<dbReference type="GO" id="GO:0005829">
    <property type="term" value="C:cytosol"/>
    <property type="evidence" value="ECO:0007669"/>
    <property type="project" value="TreeGrafter"/>
</dbReference>
<dbReference type="EMBL" id="CP002580">
    <property type="protein sequence ID" value="AJK47786.1"/>
    <property type="molecule type" value="Genomic_DNA"/>
</dbReference>
<dbReference type="InterPro" id="IPR036320">
    <property type="entry name" value="Glycosyl_Trfase_fam3_N_dom_sf"/>
</dbReference>
<keyword evidence="2 5" id="KW-0808">Transferase</keyword>
<reference evidence="6" key="1">
    <citation type="submission" date="2011-03" db="EMBL/GenBank/DDBJ databases">
        <authorList>
            <person name="Voget S."/>
            <person name="Streit W.R."/>
            <person name="Jaeger K.E."/>
            <person name="Daniel R."/>
        </authorList>
    </citation>
    <scope>NUCLEOTIDE SEQUENCE [LARGE SCALE GENOMIC DNA]</scope>
    <source>
        <strain evidence="6">PG1</strain>
    </source>
</reference>
<dbReference type="Gene3D" id="1.20.970.10">
    <property type="entry name" value="Transferase, Pyrimidine Nucleoside Phosphorylase, Chain C"/>
    <property type="match status" value="1"/>
</dbReference>
<feature type="region of interest" description="Disordered" evidence="3">
    <location>
        <begin position="291"/>
        <end position="310"/>
    </location>
</feature>
<dbReference type="InterPro" id="IPR017459">
    <property type="entry name" value="Glycosyl_Trfase_fam3_N_dom"/>
</dbReference>
<dbReference type="GO" id="GO:0004048">
    <property type="term" value="F:anthranilate phosphoribosyltransferase activity"/>
    <property type="evidence" value="ECO:0007669"/>
    <property type="project" value="InterPro"/>
</dbReference>
<dbReference type="PANTHER" id="PTHR43285:SF4">
    <property type="entry name" value="TRANSFERASE"/>
    <property type="match status" value="1"/>
</dbReference>
<dbReference type="Pfam" id="PF02885">
    <property type="entry name" value="Glycos_trans_3N"/>
    <property type="match status" value="1"/>
</dbReference>
<dbReference type="Proteomes" id="UP000031838">
    <property type="component" value="Chromosome 1"/>
</dbReference>
<accession>A0A0B6S6C8</accession>
<evidence type="ECO:0000313" key="6">
    <source>
        <dbReference type="Proteomes" id="UP000031838"/>
    </source>
</evidence>
<dbReference type="PANTHER" id="PTHR43285">
    <property type="entry name" value="ANTHRANILATE PHOSPHORIBOSYLTRANSFERASE"/>
    <property type="match status" value="1"/>
</dbReference>
<feature type="region of interest" description="Disordered" evidence="3">
    <location>
        <begin position="1"/>
        <end position="21"/>
    </location>
</feature>
<dbReference type="SUPFAM" id="SSF47648">
    <property type="entry name" value="Nucleoside phosphorylase/phosphoribosyltransferase N-terminal domain"/>
    <property type="match status" value="1"/>
</dbReference>
<dbReference type="HOGENOM" id="CLU_068658_0_0_4"/>